<organism evidence="2 3">
    <name type="scientific">Microbacterium aurum</name>
    <dbReference type="NCBI Taxonomy" id="36805"/>
    <lineage>
        <taxon>Bacteria</taxon>
        <taxon>Bacillati</taxon>
        <taxon>Actinomycetota</taxon>
        <taxon>Actinomycetes</taxon>
        <taxon>Micrococcales</taxon>
        <taxon>Microbacteriaceae</taxon>
        <taxon>Microbacterium</taxon>
    </lineage>
</organism>
<dbReference type="KEGG" id="maur:BOH66_11625"/>
<feature type="transmembrane region" description="Helical" evidence="1">
    <location>
        <begin position="306"/>
        <end position="323"/>
    </location>
</feature>
<reference evidence="2 3" key="1">
    <citation type="submission" date="2016-12" db="EMBL/GenBank/DDBJ databases">
        <title>Complete genome sequence of Microbacterium aurum KACC 15219.</title>
        <authorList>
            <person name="Jung Y."/>
            <person name="Shin J.-H."/>
            <person name="Lee Y.-J."/>
            <person name="Yi H."/>
            <person name="Bahn Y.-S."/>
            <person name="Kim J.F."/>
            <person name="Lee D.-W."/>
        </authorList>
    </citation>
    <scope>NUCLEOTIDE SEQUENCE [LARGE SCALE GENOMIC DNA]</scope>
    <source>
        <strain evidence="2 3">KACC 15219</strain>
    </source>
</reference>
<evidence type="ECO:0000313" key="3">
    <source>
        <dbReference type="Proteomes" id="UP000187185"/>
    </source>
</evidence>
<feature type="transmembrane region" description="Helical" evidence="1">
    <location>
        <begin position="482"/>
        <end position="503"/>
    </location>
</feature>
<keyword evidence="1" id="KW-1133">Transmembrane helix</keyword>
<dbReference type="EMBL" id="CP018762">
    <property type="protein sequence ID" value="APZ34818.1"/>
    <property type="molecule type" value="Genomic_DNA"/>
</dbReference>
<protein>
    <recommendedName>
        <fullName evidence="4">Transporter</fullName>
    </recommendedName>
</protein>
<evidence type="ECO:0000313" key="2">
    <source>
        <dbReference type="EMBL" id="APZ34818.1"/>
    </source>
</evidence>
<gene>
    <name evidence="2" type="ORF">BOH66_11625</name>
</gene>
<keyword evidence="1" id="KW-0812">Transmembrane</keyword>
<dbReference type="OrthoDB" id="3261041at2"/>
<dbReference type="RefSeq" id="WP_076691207.1">
    <property type="nucleotide sequence ID" value="NZ_CP018762.1"/>
</dbReference>
<keyword evidence="3" id="KW-1185">Reference proteome</keyword>
<dbReference type="Proteomes" id="UP000187185">
    <property type="component" value="Chromosome"/>
</dbReference>
<name>A0A1P8U9M7_9MICO</name>
<evidence type="ECO:0008006" key="4">
    <source>
        <dbReference type="Google" id="ProtNLM"/>
    </source>
</evidence>
<feature type="transmembrane region" description="Helical" evidence="1">
    <location>
        <begin position="136"/>
        <end position="157"/>
    </location>
</feature>
<evidence type="ECO:0000256" key="1">
    <source>
        <dbReference type="SAM" id="Phobius"/>
    </source>
</evidence>
<feature type="transmembrane region" description="Helical" evidence="1">
    <location>
        <begin position="402"/>
        <end position="430"/>
    </location>
</feature>
<sequence length="527" mass="53476">MVATVLKLRYRILGNSLVRRPWQLVGFCFGIVWALSILAMVVAALVAVAQLDGTQVARLVTTLGGAALLLGWVVGPILIAGTETTVDAEKLAPFPLTARQVMAALTATGLTGIPGIVTTLAALSTLILWLRWPVAAVVAVPCLAIAVVTCVVASRLVTALSSGLGGNRRGRETLGTIVLVLLILAGPIVTGALALLSSASASGAKLMQISGILGWTPLAAAWAVPADIADGAGIAAVAKIAIAVATLLVLWLLWARALARAATTSHRTAARTVRPGALGWFGRMPTGGVGATWARSLTGWLRDPRYLRQLLVVPIFPVLFAFTGGTQGFMFIGSAVFVAFILCIGGYTDISYDGTAFASVLSAPIRGRDDRLGRLLGAACVGVPLTVLVGVVTTVIAGRVDLLPAVLGAALGLLLAGYAVTAVSSALIVTPVAAPGDSPFKSVPGQTFVSGLLVFVVLAACFVVGIPALGVAIAALVTGSAVLGWISLAVALVVGGGAIALGIHLGGRTLDGTGPDLLVRIKAFPTT</sequence>
<feature type="transmembrane region" description="Helical" evidence="1">
    <location>
        <begin position="451"/>
        <end position="476"/>
    </location>
</feature>
<accession>A0A1P8U9M7</accession>
<feature type="transmembrane region" description="Helical" evidence="1">
    <location>
        <begin position="177"/>
        <end position="199"/>
    </location>
</feature>
<feature type="transmembrane region" description="Helical" evidence="1">
    <location>
        <begin position="375"/>
        <end position="396"/>
    </location>
</feature>
<proteinExistence type="predicted"/>
<feature type="transmembrane region" description="Helical" evidence="1">
    <location>
        <begin position="231"/>
        <end position="254"/>
    </location>
</feature>
<dbReference type="STRING" id="36805.BOH66_11625"/>
<feature type="transmembrane region" description="Helical" evidence="1">
    <location>
        <begin position="101"/>
        <end position="129"/>
    </location>
</feature>
<keyword evidence="1" id="KW-0472">Membrane</keyword>
<feature type="transmembrane region" description="Helical" evidence="1">
    <location>
        <begin position="24"/>
        <end position="47"/>
    </location>
</feature>
<dbReference type="AlphaFoldDB" id="A0A1P8U9M7"/>
<feature type="transmembrane region" description="Helical" evidence="1">
    <location>
        <begin position="59"/>
        <end position="81"/>
    </location>
</feature>
<feature type="transmembrane region" description="Helical" evidence="1">
    <location>
        <begin position="329"/>
        <end position="347"/>
    </location>
</feature>